<dbReference type="RefSeq" id="WP_162377922.1">
    <property type="nucleotide sequence ID" value="NZ_JBHTKN010000002.1"/>
</dbReference>
<name>A0ABW3LSW9_9GAMM</name>
<reference evidence="2" key="1">
    <citation type="journal article" date="2019" name="Int. J. Syst. Evol. Microbiol.">
        <title>The Global Catalogue of Microorganisms (GCM) 10K type strain sequencing project: providing services to taxonomists for standard genome sequencing and annotation.</title>
        <authorList>
            <consortium name="The Broad Institute Genomics Platform"/>
            <consortium name="The Broad Institute Genome Sequencing Center for Infectious Disease"/>
            <person name="Wu L."/>
            <person name="Ma J."/>
        </authorList>
    </citation>
    <scope>NUCLEOTIDE SEQUENCE [LARGE SCALE GENOMIC DNA]</scope>
    <source>
        <strain evidence="2">CCUG 55854</strain>
    </source>
</reference>
<organism evidence="1 2">
    <name type="scientific">Pseudoxanthomonas kaohsiungensis</name>
    <dbReference type="NCBI Taxonomy" id="283923"/>
    <lineage>
        <taxon>Bacteria</taxon>
        <taxon>Pseudomonadati</taxon>
        <taxon>Pseudomonadota</taxon>
        <taxon>Gammaproteobacteria</taxon>
        <taxon>Lysobacterales</taxon>
        <taxon>Lysobacteraceae</taxon>
        <taxon>Pseudoxanthomonas</taxon>
    </lineage>
</organism>
<evidence type="ECO:0008006" key="3">
    <source>
        <dbReference type="Google" id="ProtNLM"/>
    </source>
</evidence>
<accession>A0ABW3LSW9</accession>
<evidence type="ECO:0000313" key="2">
    <source>
        <dbReference type="Proteomes" id="UP001597033"/>
    </source>
</evidence>
<dbReference type="Proteomes" id="UP001597033">
    <property type="component" value="Unassembled WGS sequence"/>
</dbReference>
<keyword evidence="2" id="KW-1185">Reference proteome</keyword>
<evidence type="ECO:0000313" key="1">
    <source>
        <dbReference type="EMBL" id="MFD1041436.1"/>
    </source>
</evidence>
<sequence>MQLDIPLQGRQVDVARIEQRLLEADPAVVVDRDPATGHLRISTCAGRDEVAALLRATGLAVQEGDIAIVPSVCCGGCSG</sequence>
<dbReference type="EMBL" id="JBHTKN010000002">
    <property type="protein sequence ID" value="MFD1041436.1"/>
    <property type="molecule type" value="Genomic_DNA"/>
</dbReference>
<proteinExistence type="predicted"/>
<gene>
    <name evidence="1" type="ORF">ACFQ2N_03620</name>
</gene>
<comment type="caution">
    <text evidence="1">The sequence shown here is derived from an EMBL/GenBank/DDBJ whole genome shotgun (WGS) entry which is preliminary data.</text>
</comment>
<protein>
    <recommendedName>
        <fullName evidence="3">HMA domain-containing protein</fullName>
    </recommendedName>
</protein>